<accession>A0ABR2YNP9</accession>
<dbReference type="InterPro" id="IPR003675">
    <property type="entry name" value="Rce1/LyrA-like_dom"/>
</dbReference>
<organism evidence="4 5">
    <name type="scientific">Coccomyxa subellipsoidea</name>
    <dbReference type="NCBI Taxonomy" id="248742"/>
    <lineage>
        <taxon>Eukaryota</taxon>
        <taxon>Viridiplantae</taxon>
        <taxon>Chlorophyta</taxon>
        <taxon>core chlorophytes</taxon>
        <taxon>Trebouxiophyceae</taxon>
        <taxon>Trebouxiophyceae incertae sedis</taxon>
        <taxon>Coccomyxaceae</taxon>
        <taxon>Coccomyxa</taxon>
    </lineage>
</organism>
<feature type="domain" description="CAAX prenyl protease 2/Lysostaphin resistance protein A-like" evidence="3">
    <location>
        <begin position="85"/>
        <end position="171"/>
    </location>
</feature>
<keyword evidence="5" id="KW-1185">Reference proteome</keyword>
<proteinExistence type="predicted"/>
<evidence type="ECO:0000256" key="2">
    <source>
        <dbReference type="SAM" id="Phobius"/>
    </source>
</evidence>
<protein>
    <recommendedName>
        <fullName evidence="3">CAAX prenyl protease 2/Lysostaphin resistance protein A-like domain-containing protein</fullName>
    </recommendedName>
</protein>
<dbReference type="PANTHER" id="PTHR43592">
    <property type="entry name" value="CAAX AMINO TERMINAL PROTEASE"/>
    <property type="match status" value="1"/>
</dbReference>
<evidence type="ECO:0000259" key="3">
    <source>
        <dbReference type="Pfam" id="PF02517"/>
    </source>
</evidence>
<evidence type="ECO:0000256" key="1">
    <source>
        <dbReference type="SAM" id="MobiDB-lite"/>
    </source>
</evidence>
<sequence>MRPRATSMDSSIAVGEEDTTDSQLSRSGKKIGWKFLPRDEEDNASMMHATHDTQQEVQYPFQEAPNAATDEEELPMVSRGQNLAPFDLLWVSFLPGISEEFLFRGALIPSLYPDWRGVLIAGVGFGILHNSGGRNWSFAGWASVVGIVYGFAFVQTDDIFVPMAAHSLANLASASLWLKYRRIDS</sequence>
<keyword evidence="2" id="KW-1133">Transmembrane helix</keyword>
<gene>
    <name evidence="4" type="ORF">WJX75_000615</name>
</gene>
<dbReference type="PANTHER" id="PTHR43592:SF7">
    <property type="entry name" value="CAAX AMINO TERMINAL PROTEASE FAMILY PROTEIN"/>
    <property type="match status" value="1"/>
</dbReference>
<dbReference type="EMBL" id="JALJOT010000007">
    <property type="protein sequence ID" value="KAK9908626.1"/>
    <property type="molecule type" value="Genomic_DNA"/>
</dbReference>
<feature type="transmembrane region" description="Helical" evidence="2">
    <location>
        <begin position="159"/>
        <end position="178"/>
    </location>
</feature>
<name>A0ABR2YNP9_9CHLO</name>
<feature type="region of interest" description="Disordered" evidence="1">
    <location>
        <begin position="1"/>
        <end position="27"/>
    </location>
</feature>
<feature type="transmembrane region" description="Helical" evidence="2">
    <location>
        <begin position="136"/>
        <end position="153"/>
    </location>
</feature>
<keyword evidence="2" id="KW-0472">Membrane</keyword>
<dbReference type="Proteomes" id="UP001491310">
    <property type="component" value="Unassembled WGS sequence"/>
</dbReference>
<evidence type="ECO:0000313" key="4">
    <source>
        <dbReference type="EMBL" id="KAK9908626.1"/>
    </source>
</evidence>
<dbReference type="Pfam" id="PF02517">
    <property type="entry name" value="Rce1-like"/>
    <property type="match status" value="1"/>
</dbReference>
<evidence type="ECO:0000313" key="5">
    <source>
        <dbReference type="Proteomes" id="UP001491310"/>
    </source>
</evidence>
<reference evidence="4 5" key="1">
    <citation type="journal article" date="2024" name="Nat. Commun.">
        <title>Phylogenomics reveals the evolutionary origins of lichenization in chlorophyte algae.</title>
        <authorList>
            <person name="Puginier C."/>
            <person name="Libourel C."/>
            <person name="Otte J."/>
            <person name="Skaloud P."/>
            <person name="Haon M."/>
            <person name="Grisel S."/>
            <person name="Petersen M."/>
            <person name="Berrin J.G."/>
            <person name="Delaux P.M."/>
            <person name="Dal Grande F."/>
            <person name="Keller J."/>
        </authorList>
    </citation>
    <scope>NUCLEOTIDE SEQUENCE [LARGE SCALE GENOMIC DNA]</scope>
    <source>
        <strain evidence="4 5">SAG 216-7</strain>
    </source>
</reference>
<keyword evidence="2" id="KW-0812">Transmembrane</keyword>
<comment type="caution">
    <text evidence="4">The sequence shown here is derived from an EMBL/GenBank/DDBJ whole genome shotgun (WGS) entry which is preliminary data.</text>
</comment>